<dbReference type="PROSITE" id="PS50042">
    <property type="entry name" value="CNMP_BINDING_3"/>
    <property type="match status" value="1"/>
</dbReference>
<dbReference type="PANTHER" id="PTHR24567:SF74">
    <property type="entry name" value="HTH-TYPE TRANSCRIPTIONAL REGULATOR ARCR"/>
    <property type="match status" value="1"/>
</dbReference>
<protein>
    <submittedName>
        <fullName evidence="2">Cyclic nucleotide-binding domain-containing protein</fullName>
    </submittedName>
</protein>
<proteinExistence type="predicted"/>
<dbReference type="InterPro" id="IPR018488">
    <property type="entry name" value="cNMP-bd_CS"/>
</dbReference>
<dbReference type="CDD" id="cd00038">
    <property type="entry name" value="CAP_ED"/>
    <property type="match status" value="1"/>
</dbReference>
<dbReference type="Pfam" id="PF00027">
    <property type="entry name" value="cNMP_binding"/>
    <property type="match status" value="1"/>
</dbReference>
<reference evidence="2" key="1">
    <citation type="submission" date="2021-03" db="EMBL/GenBank/DDBJ databases">
        <title>Acanthopleuribacteraceae sp. M133.</title>
        <authorList>
            <person name="Wang G."/>
        </authorList>
    </citation>
    <scope>NUCLEOTIDE SEQUENCE</scope>
    <source>
        <strain evidence="2">M133</strain>
    </source>
</reference>
<dbReference type="InterPro" id="IPR018490">
    <property type="entry name" value="cNMP-bd_dom_sf"/>
</dbReference>
<evidence type="ECO:0000259" key="1">
    <source>
        <dbReference type="PROSITE" id="PS50042"/>
    </source>
</evidence>
<dbReference type="PROSITE" id="PS00889">
    <property type="entry name" value="CNMP_BINDING_2"/>
    <property type="match status" value="1"/>
</dbReference>
<dbReference type="Proteomes" id="UP000663929">
    <property type="component" value="Chromosome"/>
</dbReference>
<dbReference type="InterPro" id="IPR000595">
    <property type="entry name" value="cNMP-bd_dom"/>
</dbReference>
<dbReference type="GO" id="GO:0003700">
    <property type="term" value="F:DNA-binding transcription factor activity"/>
    <property type="evidence" value="ECO:0007669"/>
    <property type="project" value="TreeGrafter"/>
</dbReference>
<dbReference type="Gene3D" id="1.25.40.10">
    <property type="entry name" value="Tetratricopeptide repeat domain"/>
    <property type="match status" value="1"/>
</dbReference>
<name>A0A8A4TEQ1_SULCO</name>
<evidence type="ECO:0000313" key="3">
    <source>
        <dbReference type="Proteomes" id="UP000663929"/>
    </source>
</evidence>
<dbReference type="EMBL" id="CP071793">
    <property type="protein sequence ID" value="QTD48436.1"/>
    <property type="molecule type" value="Genomic_DNA"/>
</dbReference>
<dbReference type="SMART" id="SM00100">
    <property type="entry name" value="cNMP"/>
    <property type="match status" value="1"/>
</dbReference>
<accession>A0A8A4TEQ1</accession>
<dbReference type="InterPro" id="IPR050397">
    <property type="entry name" value="Env_Response_Regulators"/>
</dbReference>
<gene>
    <name evidence="2" type="ORF">J3U87_22885</name>
</gene>
<sequence length="303" mass="34431">MGLMTKDVMKVNQLIAKQKFNAALRCLDEVLSREPSNHFFRKQQAELLYKLGKKRESYSVLSKIVQQFMTAGFYTKALASLKHMKRLFPDKVGEIQEQEHIVATKIAEEPPPEKHQTFATPDEGIRLVEATDELIITHGKHYHPQADEIETTIEPPQETQELDALVNSPLFRLFSLNELKPLLDMLEMRSFGPGEIVFTEGEKGASLMVLVHGNLRVYVSNKANHNEQVRILEEGAFFGEIGLVTGKTRTATLTAMDNVEALELNSSALHNLAEKHPEVYDIIIDYYQRRMGSPEEVEARSRQ</sequence>
<dbReference type="Gene3D" id="2.60.120.10">
    <property type="entry name" value="Jelly Rolls"/>
    <property type="match status" value="1"/>
</dbReference>
<dbReference type="GO" id="GO:0005829">
    <property type="term" value="C:cytosol"/>
    <property type="evidence" value="ECO:0007669"/>
    <property type="project" value="TreeGrafter"/>
</dbReference>
<dbReference type="SUPFAM" id="SSF48452">
    <property type="entry name" value="TPR-like"/>
    <property type="match status" value="1"/>
</dbReference>
<dbReference type="InterPro" id="IPR011990">
    <property type="entry name" value="TPR-like_helical_dom_sf"/>
</dbReference>
<organism evidence="2 3">
    <name type="scientific">Sulfidibacter corallicola</name>
    <dbReference type="NCBI Taxonomy" id="2818388"/>
    <lineage>
        <taxon>Bacteria</taxon>
        <taxon>Pseudomonadati</taxon>
        <taxon>Acidobacteriota</taxon>
        <taxon>Holophagae</taxon>
        <taxon>Acanthopleuribacterales</taxon>
        <taxon>Acanthopleuribacteraceae</taxon>
        <taxon>Sulfidibacter</taxon>
    </lineage>
</organism>
<dbReference type="InterPro" id="IPR014710">
    <property type="entry name" value="RmlC-like_jellyroll"/>
</dbReference>
<dbReference type="PANTHER" id="PTHR24567">
    <property type="entry name" value="CRP FAMILY TRANSCRIPTIONAL REGULATORY PROTEIN"/>
    <property type="match status" value="1"/>
</dbReference>
<dbReference type="SUPFAM" id="SSF51206">
    <property type="entry name" value="cAMP-binding domain-like"/>
    <property type="match status" value="1"/>
</dbReference>
<dbReference type="AlphaFoldDB" id="A0A8A4TEQ1"/>
<dbReference type="KEGG" id="scor:J3U87_22885"/>
<keyword evidence="3" id="KW-1185">Reference proteome</keyword>
<evidence type="ECO:0000313" key="2">
    <source>
        <dbReference type="EMBL" id="QTD48436.1"/>
    </source>
</evidence>
<feature type="domain" description="Cyclic nucleotide-binding" evidence="1">
    <location>
        <begin position="170"/>
        <end position="290"/>
    </location>
</feature>